<evidence type="ECO:0000313" key="12">
    <source>
        <dbReference type="Proteomes" id="UP000604273"/>
    </source>
</evidence>
<feature type="compositionally biased region" description="Basic residues" evidence="10">
    <location>
        <begin position="732"/>
        <end position="749"/>
    </location>
</feature>
<reference evidence="11" key="2">
    <citation type="submission" date="2020-05" db="EMBL/GenBank/DDBJ databases">
        <authorList>
            <person name="Kim H.-S."/>
            <person name="Proctor R.H."/>
            <person name="Brown D.W."/>
        </authorList>
    </citation>
    <scope>NUCLEOTIDE SEQUENCE</scope>
    <source>
        <strain evidence="11">NRRL 45417</strain>
    </source>
</reference>
<feature type="region of interest" description="Disordered" evidence="10">
    <location>
        <begin position="647"/>
        <end position="796"/>
    </location>
</feature>
<evidence type="ECO:0000256" key="1">
    <source>
        <dbReference type="ARBA" id="ARBA00004123"/>
    </source>
</evidence>
<keyword evidence="7 9" id="KW-0539">Nucleus</keyword>
<evidence type="ECO:0000256" key="10">
    <source>
        <dbReference type="SAM" id="MobiDB-lite"/>
    </source>
</evidence>
<feature type="region of interest" description="Disordered" evidence="10">
    <location>
        <begin position="129"/>
        <end position="215"/>
    </location>
</feature>
<dbReference type="PRINTS" id="PR00929">
    <property type="entry name" value="ATHOOK"/>
</dbReference>
<dbReference type="InterPro" id="IPR017956">
    <property type="entry name" value="AT_hook_DNA-bd_motif"/>
</dbReference>
<feature type="region of interest" description="Disordered" evidence="10">
    <location>
        <begin position="536"/>
        <end position="566"/>
    </location>
</feature>
<reference evidence="11" key="1">
    <citation type="journal article" date="2020" name="BMC Genomics">
        <title>Correction to: Identification and distribution of gene clusters required for synthesis of sphingolipid metabolism inhibitors in diverse species of the filamentous fungus Fusarium.</title>
        <authorList>
            <person name="Kim H.S."/>
            <person name="Lohmar J.M."/>
            <person name="Busman M."/>
            <person name="Brown D.W."/>
            <person name="Naumann T.A."/>
            <person name="Divon H.H."/>
            <person name="Lysoe E."/>
            <person name="Uhlig S."/>
            <person name="Proctor R.H."/>
        </authorList>
    </citation>
    <scope>NUCLEOTIDE SEQUENCE</scope>
    <source>
        <strain evidence="11">NRRL 45417</strain>
    </source>
</reference>
<comment type="similarity">
    <text evidence="2 9">Belongs to the SLX4 family.</text>
</comment>
<dbReference type="InterPro" id="IPR027784">
    <property type="entry name" value="Slx4_ascomycetes"/>
</dbReference>
<evidence type="ECO:0000256" key="2">
    <source>
        <dbReference type="ARBA" id="ARBA00006661"/>
    </source>
</evidence>
<evidence type="ECO:0000256" key="4">
    <source>
        <dbReference type="ARBA" id="ARBA00022763"/>
    </source>
</evidence>
<name>A0A8H4X173_9HYPO</name>
<dbReference type="InterPro" id="IPR018574">
    <property type="entry name" value="Structure-sp_endonuc_su_Slx4"/>
</dbReference>
<dbReference type="Pfam" id="PF09494">
    <property type="entry name" value="Slx4"/>
    <property type="match status" value="1"/>
</dbReference>
<feature type="region of interest" description="Disordered" evidence="10">
    <location>
        <begin position="578"/>
        <end position="606"/>
    </location>
</feature>
<evidence type="ECO:0000256" key="6">
    <source>
        <dbReference type="ARBA" id="ARBA00023204"/>
    </source>
</evidence>
<organism evidence="11 12">
    <name type="scientific">Fusarium gaditjirri</name>
    <dbReference type="NCBI Taxonomy" id="282569"/>
    <lineage>
        <taxon>Eukaryota</taxon>
        <taxon>Fungi</taxon>
        <taxon>Dikarya</taxon>
        <taxon>Ascomycota</taxon>
        <taxon>Pezizomycotina</taxon>
        <taxon>Sordariomycetes</taxon>
        <taxon>Hypocreomycetidae</taxon>
        <taxon>Hypocreales</taxon>
        <taxon>Nectriaceae</taxon>
        <taxon>Fusarium</taxon>
        <taxon>Fusarium nisikadoi species complex</taxon>
    </lineage>
</organism>
<feature type="compositionally biased region" description="Polar residues" evidence="10">
    <location>
        <begin position="578"/>
        <end position="588"/>
    </location>
</feature>
<dbReference type="GO" id="GO:0006281">
    <property type="term" value="P:DNA repair"/>
    <property type="evidence" value="ECO:0007669"/>
    <property type="project" value="UniProtKB-UniRule"/>
</dbReference>
<comment type="function">
    <text evidence="9">Regulatory subunit of the SLX1-SLX4 structure-specific endonuclease that resolves DNA secondary structures generated during DNA repair and recombination. Has endonuclease activity towards branched DNA substrates, introducing single-strand cuts in duplex DNA close to junctions with ss-DNA.</text>
</comment>
<keyword evidence="3 9" id="KW-0597">Phosphoprotein</keyword>
<evidence type="ECO:0000256" key="9">
    <source>
        <dbReference type="HAMAP-Rule" id="MF_03110"/>
    </source>
</evidence>
<feature type="compositionally biased region" description="Basic and acidic residues" evidence="10">
    <location>
        <begin position="203"/>
        <end position="215"/>
    </location>
</feature>
<feature type="compositionally biased region" description="Basic residues" evidence="10">
    <location>
        <begin position="151"/>
        <end position="163"/>
    </location>
</feature>
<feature type="compositionally biased region" description="Basic residues" evidence="10">
    <location>
        <begin position="183"/>
        <end position="194"/>
    </location>
</feature>
<keyword evidence="5 9" id="KW-0233">DNA recombination</keyword>
<feature type="region of interest" description="Disordered" evidence="10">
    <location>
        <begin position="277"/>
        <end position="406"/>
    </location>
</feature>
<feature type="compositionally biased region" description="Pro residues" evidence="10">
    <location>
        <begin position="693"/>
        <end position="704"/>
    </location>
</feature>
<feature type="compositionally biased region" description="Basic residues" evidence="10">
    <location>
        <begin position="387"/>
        <end position="400"/>
    </location>
</feature>
<proteinExistence type="inferred from homology"/>
<keyword evidence="6 9" id="KW-0234">DNA repair</keyword>
<feature type="compositionally biased region" description="Polar residues" evidence="10">
    <location>
        <begin position="765"/>
        <end position="779"/>
    </location>
</feature>
<protein>
    <recommendedName>
        <fullName evidence="8 9">Structure-specific endonuclease subunit SLX4</fullName>
    </recommendedName>
</protein>
<evidence type="ECO:0000256" key="8">
    <source>
        <dbReference type="ARBA" id="ARBA00029496"/>
    </source>
</evidence>
<feature type="compositionally biased region" description="Polar residues" evidence="10">
    <location>
        <begin position="652"/>
        <end position="675"/>
    </location>
</feature>
<dbReference type="HAMAP" id="MF_03110">
    <property type="entry name" value="Endonuc_su_Slx4"/>
    <property type="match status" value="1"/>
</dbReference>
<dbReference type="GO" id="GO:0006260">
    <property type="term" value="P:DNA replication"/>
    <property type="evidence" value="ECO:0007669"/>
    <property type="project" value="InterPro"/>
</dbReference>
<dbReference type="OrthoDB" id="5349119at2759"/>
<feature type="compositionally biased region" description="Basic and acidic residues" evidence="10">
    <location>
        <begin position="370"/>
        <end position="386"/>
    </location>
</feature>
<keyword evidence="4 9" id="KW-0227">DNA damage</keyword>
<dbReference type="AlphaFoldDB" id="A0A8H4X173"/>
<dbReference type="Pfam" id="PF02178">
    <property type="entry name" value="AT_hook"/>
    <property type="match status" value="2"/>
</dbReference>
<gene>
    <name evidence="9" type="primary">SLX4</name>
    <name evidence="11" type="ORF">FGADI_3075</name>
</gene>
<comment type="subcellular location">
    <subcellularLocation>
        <location evidence="1 9">Nucleus</location>
    </subcellularLocation>
</comment>
<sequence>MVSPDVFGTSPLEDTRRLSLHVNSSSPDLPSLRDVLKTKATAQPSVHNGKGAAALSIDGPSGFICSRQLYSATDSAPNVVSTPSTGLPWTLHHPGEVTELAEDVSGNGGFIAGDNAPPKEREEHIEVIKITGKSTRKPRQQKASKQAAPKRTAKPKPTTKKQASKAASKDHNPAEDNDDDKQKKIKVAKPRKKTGTMSSHFPPPEESKDLEKAKQIDVNEPLHLEQAPARRLDWTPPTQRTIIDIDSDSSVFTKLGSSEAGQQPTFKNLVESYSCMEGPYESTSHGTTHASDEDSSFLKKRKRIELLAAKGTDPPAVAPDKSPTKKAPKKKKPRTITELATAAYRVPSQPDTEPPNASILDHFSTTNKEAGSRADEQPKNAKDKNTSRRKPSKAPKKKVPPKPVLLSPSAALAQVANQDFVFGTSSQLAREESPTVLRDLQAALRQSNQNHDIDSAIPLNGDAIESPQQRSNLWDAAARDAEGDLFDVEVINLADDTGISEVDHVSNPFGYQPVADDSVICVESRVLHDHHIPPVKPCNAVPSPDEKGLIDSGAGSPYFSDNELSTSTDIHRPSLAQTEVSQANQVTTAEEPESLPELPAQPPRPNYEAFTDIRLAREIKRFGFKPIKRRSAMIALLDQCWQSKTRMDHASLHTSTKLSSPTKTIRATPPATTGSPKKPRGRPRKNSINAPEPQEPPPSAQPPETPKRPRGRPRKDSLSSTPGAASPSKAKSAAKPKRMAASPRRKKATAKSVIEIPDSEDNESDFASSSDTNAEQMFSSPPPLDMSLATSDGTPLTATQSDQEALLFDHITDAVTSAPRTTDPQEPSWHEKILIYDPIVLEDLAAWLNTGELSRVGYDGEVNPNDVKKWCESKSICCLWRISLRGKERKRF</sequence>
<accession>A0A8H4X173</accession>
<dbReference type="GO" id="GO:0006310">
    <property type="term" value="P:DNA recombination"/>
    <property type="evidence" value="ECO:0007669"/>
    <property type="project" value="UniProtKB-UniRule"/>
</dbReference>
<dbReference type="GO" id="GO:0017108">
    <property type="term" value="F:5'-flap endonuclease activity"/>
    <property type="evidence" value="ECO:0007669"/>
    <property type="project" value="InterPro"/>
</dbReference>
<dbReference type="GO" id="GO:0003677">
    <property type="term" value="F:DNA binding"/>
    <property type="evidence" value="ECO:0007669"/>
    <property type="project" value="InterPro"/>
</dbReference>
<feature type="compositionally biased region" description="Basic residues" evidence="10">
    <location>
        <begin position="324"/>
        <end position="334"/>
    </location>
</feature>
<dbReference type="CDD" id="cd22999">
    <property type="entry name" value="SAP_SLX4"/>
    <property type="match status" value="1"/>
</dbReference>
<keyword evidence="12" id="KW-1185">Reference proteome</keyword>
<evidence type="ECO:0000256" key="3">
    <source>
        <dbReference type="ARBA" id="ARBA00022553"/>
    </source>
</evidence>
<evidence type="ECO:0000256" key="7">
    <source>
        <dbReference type="ARBA" id="ARBA00023242"/>
    </source>
</evidence>
<comment type="PTM">
    <text evidence="9">Phosphorylated in response to DNA damage.</text>
</comment>
<evidence type="ECO:0000256" key="5">
    <source>
        <dbReference type="ARBA" id="ARBA00023172"/>
    </source>
</evidence>
<comment type="caution">
    <text evidence="11">The sequence shown here is derived from an EMBL/GenBank/DDBJ whole genome shotgun (WGS) entry which is preliminary data.</text>
</comment>
<dbReference type="SMART" id="SM00384">
    <property type="entry name" value="AT_hook"/>
    <property type="match status" value="2"/>
</dbReference>
<comment type="subunit">
    <text evidence="9">Forms a heterodimer with SLX1.</text>
</comment>
<dbReference type="GO" id="GO:0033557">
    <property type="term" value="C:Slx1-Slx4 complex"/>
    <property type="evidence" value="ECO:0007669"/>
    <property type="project" value="UniProtKB-UniRule"/>
</dbReference>
<evidence type="ECO:0000313" key="11">
    <source>
        <dbReference type="EMBL" id="KAF4957500.1"/>
    </source>
</evidence>
<dbReference type="EMBL" id="JABFAI010000068">
    <property type="protein sequence ID" value="KAF4957500.1"/>
    <property type="molecule type" value="Genomic_DNA"/>
</dbReference>
<dbReference type="Proteomes" id="UP000604273">
    <property type="component" value="Unassembled WGS sequence"/>
</dbReference>